<dbReference type="Proteomes" id="UP000249130">
    <property type="component" value="Unassembled WGS sequence"/>
</dbReference>
<feature type="transmembrane region" description="Helical" evidence="6">
    <location>
        <begin position="110"/>
        <end position="127"/>
    </location>
</feature>
<gene>
    <name evidence="7" type="ORF">CH341_01175</name>
</gene>
<keyword evidence="4 6" id="KW-1133">Transmembrane helix</keyword>
<name>A0A327L745_9BRAD</name>
<evidence type="ECO:0000256" key="4">
    <source>
        <dbReference type="ARBA" id="ARBA00022989"/>
    </source>
</evidence>
<dbReference type="GO" id="GO:0015360">
    <property type="term" value="F:acetate:proton symporter activity"/>
    <property type="evidence" value="ECO:0007669"/>
    <property type="project" value="TreeGrafter"/>
</dbReference>
<feature type="transmembrane region" description="Helical" evidence="6">
    <location>
        <begin position="41"/>
        <end position="64"/>
    </location>
</feature>
<dbReference type="EMBL" id="NPEX01000004">
    <property type="protein sequence ID" value="RAI45954.1"/>
    <property type="molecule type" value="Genomic_DNA"/>
</dbReference>
<sequence>MTKINETPSQQLVAAAPKLGNPAAVGLAAFGMTTLLLQLHALGLVGMGPVLWLGVFYGGAAQVMVGLHEHKNGNNFGYTVFTSFGCFWLSFCGIVVAGKYGLFPASKTDVGWFLVGWTLYSGIMTIASMRTSKVLFGAFATLMVGLVALVAEHFGGGAAMTTLSAVSLLGTVACVWYVMAHIVFADMFGRDVLPVGKPLV</sequence>
<evidence type="ECO:0000256" key="3">
    <source>
        <dbReference type="ARBA" id="ARBA00022692"/>
    </source>
</evidence>
<keyword evidence="3 6" id="KW-0812">Transmembrane</keyword>
<evidence type="ECO:0000256" key="6">
    <source>
        <dbReference type="SAM" id="Phobius"/>
    </source>
</evidence>
<evidence type="ECO:0000313" key="8">
    <source>
        <dbReference type="Proteomes" id="UP000249130"/>
    </source>
</evidence>
<reference evidence="7 8" key="1">
    <citation type="submission" date="2017-07" db="EMBL/GenBank/DDBJ databases">
        <title>Draft Genome Sequences of Select Purple Nonsulfur Bacteria.</title>
        <authorList>
            <person name="Lasarre B."/>
            <person name="Mckinlay J.B."/>
        </authorList>
    </citation>
    <scope>NUCLEOTIDE SEQUENCE [LARGE SCALE GENOMIC DNA]</scope>
    <source>
        <strain evidence="7 8">DSM 5909</strain>
    </source>
</reference>
<evidence type="ECO:0000256" key="1">
    <source>
        <dbReference type="ARBA" id="ARBA00004141"/>
    </source>
</evidence>
<dbReference type="PANTHER" id="PTHR30178">
    <property type="entry name" value="INNER MEMBRANE PROTEIN YAAH"/>
    <property type="match status" value="1"/>
</dbReference>
<dbReference type="NCBIfam" id="NF038013">
    <property type="entry name" value="AceTr_1"/>
    <property type="match status" value="1"/>
</dbReference>
<dbReference type="GO" id="GO:0005886">
    <property type="term" value="C:plasma membrane"/>
    <property type="evidence" value="ECO:0007669"/>
    <property type="project" value="TreeGrafter"/>
</dbReference>
<proteinExistence type="inferred from homology"/>
<feature type="transmembrane region" description="Helical" evidence="6">
    <location>
        <begin position="76"/>
        <end position="98"/>
    </location>
</feature>
<dbReference type="RefSeq" id="WP_111417205.1">
    <property type="nucleotide sequence ID" value="NZ_NPEX01000004.1"/>
</dbReference>
<dbReference type="OrthoDB" id="9787939at2"/>
<accession>A0A327L745</accession>
<organism evidence="7 8">
    <name type="scientific">Rhodoplanes roseus</name>
    <dbReference type="NCBI Taxonomy" id="29409"/>
    <lineage>
        <taxon>Bacteria</taxon>
        <taxon>Pseudomonadati</taxon>
        <taxon>Pseudomonadota</taxon>
        <taxon>Alphaproteobacteria</taxon>
        <taxon>Hyphomicrobiales</taxon>
        <taxon>Nitrobacteraceae</taxon>
        <taxon>Rhodoplanes</taxon>
    </lineage>
</organism>
<dbReference type="Pfam" id="PF01184">
    <property type="entry name" value="Gpr1_Fun34_YaaH"/>
    <property type="match status" value="1"/>
</dbReference>
<protein>
    <submittedName>
        <fullName evidence="7">Uncharacterized protein</fullName>
    </submittedName>
</protein>
<keyword evidence="5 6" id="KW-0472">Membrane</keyword>
<evidence type="ECO:0000256" key="5">
    <source>
        <dbReference type="ARBA" id="ARBA00023136"/>
    </source>
</evidence>
<keyword evidence="8" id="KW-1185">Reference proteome</keyword>
<feature type="transmembrane region" description="Helical" evidence="6">
    <location>
        <begin position="157"/>
        <end position="180"/>
    </location>
</feature>
<dbReference type="InterPro" id="IPR000791">
    <property type="entry name" value="Gpr1/Fun34/SatP-like"/>
</dbReference>
<dbReference type="GO" id="GO:0071422">
    <property type="term" value="P:succinate transmembrane transport"/>
    <property type="evidence" value="ECO:0007669"/>
    <property type="project" value="TreeGrafter"/>
</dbReference>
<dbReference type="AlphaFoldDB" id="A0A327L745"/>
<dbReference type="PANTHER" id="PTHR30178:SF3">
    <property type="entry name" value="SUCCINATE-ACETATE_PROTON SYMPORTER SATP"/>
    <property type="match status" value="1"/>
</dbReference>
<comment type="caution">
    <text evidence="7">The sequence shown here is derived from an EMBL/GenBank/DDBJ whole genome shotgun (WGS) entry which is preliminary data.</text>
</comment>
<evidence type="ECO:0000256" key="2">
    <source>
        <dbReference type="ARBA" id="ARBA00005587"/>
    </source>
</evidence>
<feature type="transmembrane region" description="Helical" evidence="6">
    <location>
        <begin position="134"/>
        <end position="151"/>
    </location>
</feature>
<comment type="subcellular location">
    <subcellularLocation>
        <location evidence="1">Membrane</location>
        <topology evidence="1">Multi-pass membrane protein</topology>
    </subcellularLocation>
</comment>
<evidence type="ECO:0000313" key="7">
    <source>
        <dbReference type="EMBL" id="RAI45954.1"/>
    </source>
</evidence>
<dbReference type="InterPro" id="IPR047623">
    <property type="entry name" value="SatP"/>
</dbReference>
<comment type="similarity">
    <text evidence="2">Belongs to the acetate uptake transporter (AceTr) (TC 2.A.96) family.</text>
</comment>